<keyword evidence="1" id="KW-0479">Metal-binding</keyword>
<evidence type="ECO:0000313" key="7">
    <source>
        <dbReference type="EMBL" id="CAJ54180.1"/>
    </source>
</evidence>
<dbReference type="CDD" id="cd06257">
    <property type="entry name" value="DnaJ"/>
    <property type="match status" value="1"/>
</dbReference>
<gene>
    <name evidence="7" type="primary">cbpA</name>
    <name evidence="7" type="ordered locus">LI0124</name>
</gene>
<dbReference type="PROSITE" id="PS00636">
    <property type="entry name" value="DNAJ_1"/>
    <property type="match status" value="1"/>
</dbReference>
<dbReference type="CDD" id="cd10747">
    <property type="entry name" value="DnaJ_C"/>
    <property type="match status" value="1"/>
</dbReference>
<dbReference type="GO" id="GO:0005737">
    <property type="term" value="C:cytoplasm"/>
    <property type="evidence" value="ECO:0007669"/>
    <property type="project" value="TreeGrafter"/>
</dbReference>
<keyword evidence="8" id="KW-1185">Reference proteome</keyword>
<dbReference type="GO" id="GO:0051082">
    <property type="term" value="F:unfolded protein binding"/>
    <property type="evidence" value="ECO:0007669"/>
    <property type="project" value="InterPro"/>
</dbReference>
<dbReference type="KEGG" id="lip:LI0124"/>
<accession>Q1MS45</accession>
<keyword evidence="2" id="KW-0677">Repeat</keyword>
<name>Q1MS45_LAWIP</name>
<evidence type="ECO:0000256" key="5">
    <source>
        <dbReference type="ARBA" id="ARBA00023186"/>
    </source>
</evidence>
<dbReference type="InterPro" id="IPR001623">
    <property type="entry name" value="DnaJ_domain"/>
</dbReference>
<dbReference type="Proteomes" id="UP000002430">
    <property type="component" value="Chromosome"/>
</dbReference>
<keyword evidence="3" id="KW-0863">Zinc-finger</keyword>
<dbReference type="GO" id="GO:0008270">
    <property type="term" value="F:zinc ion binding"/>
    <property type="evidence" value="ECO:0007669"/>
    <property type="project" value="UniProtKB-KW"/>
</dbReference>
<evidence type="ECO:0000259" key="6">
    <source>
        <dbReference type="PROSITE" id="PS50076"/>
    </source>
</evidence>
<dbReference type="Pfam" id="PF01556">
    <property type="entry name" value="DnaJ_C"/>
    <property type="match status" value="1"/>
</dbReference>
<evidence type="ECO:0000256" key="3">
    <source>
        <dbReference type="ARBA" id="ARBA00022771"/>
    </source>
</evidence>
<dbReference type="GO" id="GO:0042026">
    <property type="term" value="P:protein refolding"/>
    <property type="evidence" value="ECO:0007669"/>
    <property type="project" value="TreeGrafter"/>
</dbReference>
<dbReference type="PROSITE" id="PS50076">
    <property type="entry name" value="DNAJ_2"/>
    <property type="match status" value="1"/>
</dbReference>
<dbReference type="PANTHER" id="PTHR43096:SF52">
    <property type="entry name" value="DNAJ HOMOLOG 1, MITOCHONDRIAL-RELATED"/>
    <property type="match status" value="1"/>
</dbReference>
<dbReference type="SMART" id="SM00271">
    <property type="entry name" value="DnaJ"/>
    <property type="match status" value="1"/>
</dbReference>
<dbReference type="eggNOG" id="COG0484">
    <property type="taxonomic scope" value="Bacteria"/>
</dbReference>
<evidence type="ECO:0000256" key="4">
    <source>
        <dbReference type="ARBA" id="ARBA00022833"/>
    </source>
</evidence>
<dbReference type="InterPro" id="IPR018253">
    <property type="entry name" value="DnaJ_domain_CS"/>
</dbReference>
<dbReference type="InterPro" id="IPR008971">
    <property type="entry name" value="HSP40/DnaJ_pept-bd"/>
</dbReference>
<dbReference type="EMBL" id="AM180252">
    <property type="protein sequence ID" value="CAJ54180.1"/>
    <property type="molecule type" value="Genomic_DNA"/>
</dbReference>
<dbReference type="FunFam" id="2.60.260.20:FF:000005">
    <property type="entry name" value="Chaperone protein dnaJ 1, mitochondrial"/>
    <property type="match status" value="1"/>
</dbReference>
<keyword evidence="5" id="KW-0143">Chaperone</keyword>
<dbReference type="AlphaFoldDB" id="Q1MS45"/>
<evidence type="ECO:0000256" key="2">
    <source>
        <dbReference type="ARBA" id="ARBA00022737"/>
    </source>
</evidence>
<proteinExistence type="predicted"/>
<protein>
    <submittedName>
        <fullName evidence="7">DnaJ-class molecular chaperone</fullName>
    </submittedName>
</protein>
<dbReference type="SUPFAM" id="SSF49493">
    <property type="entry name" value="HSP40/DnaJ peptide-binding domain"/>
    <property type="match status" value="2"/>
</dbReference>
<dbReference type="Gene3D" id="1.10.287.110">
    <property type="entry name" value="DnaJ domain"/>
    <property type="match status" value="1"/>
</dbReference>
<keyword evidence="4" id="KW-0862">Zinc</keyword>
<dbReference type="PRINTS" id="PR00625">
    <property type="entry name" value="JDOMAIN"/>
</dbReference>
<sequence>MAVEYKDYYKVLGVERNATKDMISKAYKKLAKKYHPDLNPGNTEAEEKFKNITEAYEVLKDDEKRKMYDQLGSNWKDGQYFQNESGFDNFSFNFGGDAFGGSGFSDFFESLFGGGQRGRSSGFSGFSSRQHRGRDIEAEISISLEDALHGGERSFTLQTPDGPKTLKVNIPAGVREGAKLRLAGQGYSGSGGGATGDLYLHIRFLPHSQFHVENNNITYNVQIMPWEAVLGTKIRVPTLEGNVELSVPAGTSSGRKMRLRGKGLGSSNSRGALFVIIGIKTPTNLTDKQRKLWEELAANAEK</sequence>
<dbReference type="STRING" id="363253.LI0124"/>
<dbReference type="OrthoDB" id="9779889at2"/>
<dbReference type="PANTHER" id="PTHR43096">
    <property type="entry name" value="DNAJ HOMOLOG 1, MITOCHONDRIAL-RELATED"/>
    <property type="match status" value="1"/>
</dbReference>
<organism evidence="7 8">
    <name type="scientific">Lawsonia intracellularis (strain PHE/MN1-00)</name>
    <dbReference type="NCBI Taxonomy" id="363253"/>
    <lineage>
        <taxon>Bacteria</taxon>
        <taxon>Pseudomonadati</taxon>
        <taxon>Thermodesulfobacteriota</taxon>
        <taxon>Desulfovibrionia</taxon>
        <taxon>Desulfovibrionales</taxon>
        <taxon>Desulfovibrionaceae</taxon>
        <taxon>Lawsonia</taxon>
    </lineage>
</organism>
<dbReference type="InterPro" id="IPR002939">
    <property type="entry name" value="DnaJ_C"/>
</dbReference>
<dbReference type="InterPro" id="IPR036869">
    <property type="entry name" value="J_dom_sf"/>
</dbReference>
<dbReference type="SUPFAM" id="SSF46565">
    <property type="entry name" value="Chaperone J-domain"/>
    <property type="match status" value="1"/>
</dbReference>
<dbReference type="HOGENOM" id="CLU_017633_0_0_7"/>
<dbReference type="RefSeq" id="WP_011526207.1">
    <property type="nucleotide sequence ID" value="NC_008011.1"/>
</dbReference>
<dbReference type="Pfam" id="PF00226">
    <property type="entry name" value="DnaJ"/>
    <property type="match status" value="1"/>
</dbReference>
<dbReference type="Gene3D" id="2.60.260.20">
    <property type="entry name" value="Urease metallochaperone UreE, N-terminal domain"/>
    <property type="match status" value="2"/>
</dbReference>
<evidence type="ECO:0000313" key="8">
    <source>
        <dbReference type="Proteomes" id="UP000002430"/>
    </source>
</evidence>
<reference evidence="7 8" key="1">
    <citation type="submission" date="2005-11" db="EMBL/GenBank/DDBJ databases">
        <title>The complete genome sequence of Lawsonia intracellularis: the causative agent of proliferative enteropathy.</title>
        <authorList>
            <person name="Kaur K."/>
            <person name="Zhang Q."/>
            <person name="Beckler D."/>
            <person name="Munir S."/>
            <person name="Li L."/>
            <person name="Kinsley K."/>
            <person name="Herron L."/>
            <person name="Peterson A."/>
            <person name="May B."/>
            <person name="Singh S."/>
            <person name="Gebhart C."/>
            <person name="Kapur V."/>
        </authorList>
    </citation>
    <scope>NUCLEOTIDE SEQUENCE [LARGE SCALE GENOMIC DNA]</scope>
    <source>
        <strain evidence="7 8">PHE/MN1-00</strain>
    </source>
</reference>
<evidence type="ECO:0000256" key="1">
    <source>
        <dbReference type="ARBA" id="ARBA00022723"/>
    </source>
</evidence>
<feature type="domain" description="J" evidence="6">
    <location>
        <begin position="7"/>
        <end position="72"/>
    </location>
</feature>